<dbReference type="PANTHER" id="PTHR31025:SF27">
    <property type="entry name" value="SI:CH211-193K19.2-RELATED"/>
    <property type="match status" value="1"/>
</dbReference>
<organism evidence="2 3">
    <name type="scientific">Perca fluviatilis</name>
    <name type="common">European perch</name>
    <dbReference type="NCBI Taxonomy" id="8168"/>
    <lineage>
        <taxon>Eukaryota</taxon>
        <taxon>Metazoa</taxon>
        <taxon>Chordata</taxon>
        <taxon>Craniata</taxon>
        <taxon>Vertebrata</taxon>
        <taxon>Euteleostomi</taxon>
        <taxon>Actinopterygii</taxon>
        <taxon>Neopterygii</taxon>
        <taxon>Teleostei</taxon>
        <taxon>Neoteleostei</taxon>
        <taxon>Acanthomorphata</taxon>
        <taxon>Eupercaria</taxon>
        <taxon>Perciformes</taxon>
        <taxon>Percoidei</taxon>
        <taxon>Percidae</taxon>
        <taxon>Percinae</taxon>
        <taxon>Perca</taxon>
    </lineage>
</organism>
<gene>
    <name evidence="2" type="ORF">PFLUV_G00219850</name>
</gene>
<evidence type="ECO:0000313" key="2">
    <source>
        <dbReference type="EMBL" id="KAF1375410.1"/>
    </source>
</evidence>
<dbReference type="AlphaFoldDB" id="A0A6A5E4B6"/>
<keyword evidence="3" id="KW-1185">Reference proteome</keyword>
<evidence type="ECO:0000313" key="3">
    <source>
        <dbReference type="Proteomes" id="UP000465112"/>
    </source>
</evidence>
<dbReference type="Proteomes" id="UP000465112">
    <property type="component" value="Chromosome 19"/>
</dbReference>
<sequence>MCLTFCSLSCKAACGNLLGMSKGGVKGQRIKEVLSITDLCDNINTRRECILRGLIIYLNEDPDTFFKEYLALATEDAERDLATTVVGIYVIRRDGDQEPEDICVVIEGIKVLSNLGSVIMGFVMLFGLIYVLDLSFPDNLKYTSSFSRRS</sequence>
<evidence type="ECO:0000256" key="1">
    <source>
        <dbReference type="SAM" id="Phobius"/>
    </source>
</evidence>
<feature type="transmembrane region" description="Helical" evidence="1">
    <location>
        <begin position="111"/>
        <end position="132"/>
    </location>
</feature>
<keyword evidence="1" id="KW-0812">Transmembrane</keyword>
<protein>
    <submittedName>
        <fullName evidence="2">Uncharacterized protein</fullName>
    </submittedName>
</protein>
<dbReference type="EMBL" id="VHII01000019">
    <property type="protein sequence ID" value="KAF1375410.1"/>
    <property type="molecule type" value="Genomic_DNA"/>
</dbReference>
<dbReference type="PANTHER" id="PTHR31025">
    <property type="entry name" value="SI:CH211-196P9.1-RELATED"/>
    <property type="match status" value="1"/>
</dbReference>
<name>A0A6A5E4B6_PERFL</name>
<comment type="caution">
    <text evidence="2">The sequence shown here is derived from an EMBL/GenBank/DDBJ whole genome shotgun (WGS) entry which is preliminary data.</text>
</comment>
<proteinExistence type="predicted"/>
<keyword evidence="1" id="KW-1133">Transmembrane helix</keyword>
<accession>A0A6A5E4B6</accession>
<keyword evidence="1" id="KW-0472">Membrane</keyword>
<reference evidence="2 3" key="1">
    <citation type="submission" date="2019-06" db="EMBL/GenBank/DDBJ databases">
        <title>A chromosome-scale genome assembly of the European perch, Perca fluviatilis.</title>
        <authorList>
            <person name="Roques C."/>
            <person name="Zahm M."/>
            <person name="Cabau C."/>
            <person name="Klopp C."/>
            <person name="Bouchez O."/>
            <person name="Donnadieu C."/>
            <person name="Kuhl H."/>
            <person name="Gislard M."/>
            <person name="Guendouz S."/>
            <person name="Journot L."/>
            <person name="Haffray P."/>
            <person name="Bestin A."/>
            <person name="Morvezen R."/>
            <person name="Feron R."/>
            <person name="Wen M."/>
            <person name="Jouanno E."/>
            <person name="Herpin A."/>
            <person name="Schartl M."/>
            <person name="Postlethwait J."/>
            <person name="Schaerlinger B."/>
            <person name="Chardard D."/>
            <person name="Lecocq T."/>
            <person name="Poncet C."/>
            <person name="Jaffrelo L."/>
            <person name="Lampietro C."/>
            <person name="Guiguen Y."/>
        </authorList>
    </citation>
    <scope>NUCLEOTIDE SEQUENCE [LARGE SCALE GENOMIC DNA]</scope>
    <source>
        <tissue evidence="2">Blood</tissue>
    </source>
</reference>